<dbReference type="RefSeq" id="XP_007703475.1">
    <property type="nucleotide sequence ID" value="XM_007705285.1"/>
</dbReference>
<feature type="region of interest" description="Disordered" evidence="1">
    <location>
        <begin position="1"/>
        <end position="34"/>
    </location>
</feature>
<evidence type="ECO:0000313" key="3">
    <source>
        <dbReference type="Proteomes" id="UP000016934"/>
    </source>
</evidence>
<dbReference type="HOGENOM" id="CLU_2399519_0_0_1"/>
<accession>M2SVZ0</accession>
<dbReference type="Proteomes" id="UP000016934">
    <property type="component" value="Unassembled WGS sequence"/>
</dbReference>
<dbReference type="AlphaFoldDB" id="M2SVZ0"/>
<keyword evidence="3" id="KW-1185">Reference proteome</keyword>
<name>M2SVZ0_COCSN</name>
<dbReference type="GeneID" id="19134976"/>
<evidence type="ECO:0000256" key="1">
    <source>
        <dbReference type="SAM" id="MobiDB-lite"/>
    </source>
</evidence>
<reference evidence="3" key="2">
    <citation type="journal article" date="2013" name="PLoS Genet.">
        <title>Comparative genome structure, secondary metabolite, and effector coding capacity across Cochliobolus pathogens.</title>
        <authorList>
            <person name="Condon B.J."/>
            <person name="Leng Y."/>
            <person name="Wu D."/>
            <person name="Bushley K.E."/>
            <person name="Ohm R.A."/>
            <person name="Otillar R."/>
            <person name="Martin J."/>
            <person name="Schackwitz W."/>
            <person name="Grimwood J."/>
            <person name="MohdZainudin N."/>
            <person name="Xue C."/>
            <person name="Wang R."/>
            <person name="Manning V.A."/>
            <person name="Dhillon B."/>
            <person name="Tu Z.J."/>
            <person name="Steffenson B.J."/>
            <person name="Salamov A."/>
            <person name="Sun H."/>
            <person name="Lowry S."/>
            <person name="LaButti K."/>
            <person name="Han J."/>
            <person name="Copeland A."/>
            <person name="Lindquist E."/>
            <person name="Barry K."/>
            <person name="Schmutz J."/>
            <person name="Baker S.E."/>
            <person name="Ciuffetti L.M."/>
            <person name="Grigoriev I.V."/>
            <person name="Zhong S."/>
            <person name="Turgeon B.G."/>
        </authorList>
    </citation>
    <scope>NUCLEOTIDE SEQUENCE [LARGE SCALE GENOMIC DNA]</scope>
    <source>
        <strain evidence="3">ND90Pr / ATCC 201652</strain>
    </source>
</reference>
<feature type="compositionally biased region" description="Polar residues" evidence="1">
    <location>
        <begin position="1"/>
        <end position="10"/>
    </location>
</feature>
<protein>
    <submittedName>
        <fullName evidence="2">Uncharacterized protein</fullName>
    </submittedName>
</protein>
<organism evidence="2 3">
    <name type="scientific">Cochliobolus sativus (strain ND90Pr / ATCC 201652)</name>
    <name type="common">Common root rot and spot blotch fungus</name>
    <name type="synonym">Bipolaris sorokiniana</name>
    <dbReference type="NCBI Taxonomy" id="665912"/>
    <lineage>
        <taxon>Eukaryota</taxon>
        <taxon>Fungi</taxon>
        <taxon>Dikarya</taxon>
        <taxon>Ascomycota</taxon>
        <taxon>Pezizomycotina</taxon>
        <taxon>Dothideomycetes</taxon>
        <taxon>Pleosporomycetidae</taxon>
        <taxon>Pleosporales</taxon>
        <taxon>Pleosporineae</taxon>
        <taxon>Pleosporaceae</taxon>
        <taxon>Bipolaris</taxon>
    </lineage>
</organism>
<sequence length="93" mass="10842">MHPHPNTRTYIRTHIRDARSPAEPPKKRKSKSSMQKRIDHVICRFAHVTLVCLLVFPRVRSRAYVRCLVARSEGACIAMWVISLYYCPLHLPC</sequence>
<gene>
    <name evidence="2" type="ORF">COCSADRAFT_239830</name>
</gene>
<proteinExistence type="predicted"/>
<dbReference type="EMBL" id="KB445649">
    <property type="protein sequence ID" value="EMD61166.1"/>
    <property type="molecule type" value="Genomic_DNA"/>
</dbReference>
<dbReference type="KEGG" id="bsc:COCSADRAFT_239830"/>
<reference evidence="2 3" key="1">
    <citation type="journal article" date="2012" name="PLoS Pathog.">
        <title>Diverse lifestyles and strategies of plant pathogenesis encoded in the genomes of eighteen Dothideomycetes fungi.</title>
        <authorList>
            <person name="Ohm R.A."/>
            <person name="Feau N."/>
            <person name="Henrissat B."/>
            <person name="Schoch C.L."/>
            <person name="Horwitz B.A."/>
            <person name="Barry K.W."/>
            <person name="Condon B.J."/>
            <person name="Copeland A.C."/>
            <person name="Dhillon B."/>
            <person name="Glaser F."/>
            <person name="Hesse C.N."/>
            <person name="Kosti I."/>
            <person name="LaButti K."/>
            <person name="Lindquist E.A."/>
            <person name="Lucas S."/>
            <person name="Salamov A.A."/>
            <person name="Bradshaw R.E."/>
            <person name="Ciuffetti L."/>
            <person name="Hamelin R.C."/>
            <person name="Kema G.H.J."/>
            <person name="Lawrence C."/>
            <person name="Scott J.A."/>
            <person name="Spatafora J.W."/>
            <person name="Turgeon B.G."/>
            <person name="de Wit P.J.G.M."/>
            <person name="Zhong S."/>
            <person name="Goodwin S.B."/>
            <person name="Grigoriev I.V."/>
        </authorList>
    </citation>
    <scope>NUCLEOTIDE SEQUENCE [LARGE SCALE GENOMIC DNA]</scope>
    <source>
        <strain evidence="3">ND90Pr / ATCC 201652</strain>
    </source>
</reference>
<evidence type="ECO:0000313" key="2">
    <source>
        <dbReference type="EMBL" id="EMD61166.1"/>
    </source>
</evidence>